<evidence type="ECO:0000256" key="1">
    <source>
        <dbReference type="ARBA" id="ARBA00004123"/>
    </source>
</evidence>
<dbReference type="OrthoDB" id="428854at2759"/>
<evidence type="ECO:0000256" key="6">
    <source>
        <dbReference type="ARBA" id="ARBA00022833"/>
    </source>
</evidence>
<evidence type="ECO:0000256" key="2">
    <source>
        <dbReference type="ARBA" id="ARBA00005816"/>
    </source>
</evidence>
<evidence type="ECO:0000256" key="8">
    <source>
        <dbReference type="ARBA" id="ARBA00023306"/>
    </source>
</evidence>
<dbReference type="InterPro" id="IPR028009">
    <property type="entry name" value="ESCO_Acetyltransf_dom"/>
</dbReference>
<dbReference type="InterPro" id="IPR028005">
    <property type="entry name" value="AcTrfase_ESCO_Znf_dom"/>
</dbReference>
<keyword evidence="5" id="KW-0863">Zinc-finger</keyword>
<protein>
    <submittedName>
        <fullName evidence="13">Uncharacterized protein</fullName>
    </submittedName>
</protein>
<dbReference type="EMBL" id="CM035421">
    <property type="protein sequence ID" value="KAH7388565.1"/>
    <property type="molecule type" value="Genomic_DNA"/>
</dbReference>
<keyword evidence="3" id="KW-0808">Transferase</keyword>
<gene>
    <name evidence="13" type="ORF">KP509_16G081900</name>
</gene>
<dbReference type="GO" id="GO:0000785">
    <property type="term" value="C:chromatin"/>
    <property type="evidence" value="ECO:0007669"/>
    <property type="project" value="TreeGrafter"/>
</dbReference>
<evidence type="ECO:0000259" key="11">
    <source>
        <dbReference type="Pfam" id="PF13878"/>
    </source>
</evidence>
<evidence type="ECO:0000256" key="3">
    <source>
        <dbReference type="ARBA" id="ARBA00022679"/>
    </source>
</evidence>
<evidence type="ECO:0000256" key="4">
    <source>
        <dbReference type="ARBA" id="ARBA00022723"/>
    </source>
</evidence>
<feature type="compositionally biased region" description="Low complexity" evidence="10">
    <location>
        <begin position="26"/>
        <end position="42"/>
    </location>
</feature>
<dbReference type="GO" id="GO:0007064">
    <property type="term" value="P:mitotic sister chromatid cohesion"/>
    <property type="evidence" value="ECO:0007669"/>
    <property type="project" value="TreeGrafter"/>
</dbReference>
<keyword evidence="6" id="KW-0862">Zinc</keyword>
<name>A0A8T2T4L6_CERRI</name>
<feature type="domain" description="N-acetyltransferase ESCO acetyl-transferase" evidence="12">
    <location>
        <begin position="323"/>
        <end position="390"/>
    </location>
</feature>
<dbReference type="GO" id="GO:0008270">
    <property type="term" value="F:zinc ion binding"/>
    <property type="evidence" value="ECO:0007669"/>
    <property type="project" value="UniProtKB-KW"/>
</dbReference>
<keyword evidence="14" id="KW-1185">Reference proteome</keyword>
<comment type="similarity">
    <text evidence="2">Belongs to the acetyltransferase family. ECO subfamily.</text>
</comment>
<dbReference type="Proteomes" id="UP000825935">
    <property type="component" value="Chromosome 16"/>
</dbReference>
<keyword evidence="9" id="KW-0012">Acyltransferase</keyword>
<sequence length="391" mass="43573">MRTDNESTLVIYGRRKRRNEEEESKQGPSSSSSPVSDYPSPSGAQTLEDSGDDDKQALPPLVSPPSAINHSGKCRQYFLDFGQNEFSFSTCRICGLLYARGHSEDERLHTCFHKRYLNGISFKGWKRERIVSENKKDNGRTIMVMHSDPPQHLLKVKEIMKLMEKDLGIETGLLLHDHCKIYLYIASKKVLGCAIVEGISQAYQVVRNIEPMNFNESKVLQTSNGKSLQPSGASNCLAPEVGRSGPGHQKVEHSVEKCSFHDRGSLIDKCNIADLKNVKDAGRETLVFGNVKFRREKLQKQSCQAFQEASAESHTVSMEGPVSAVCGIRGLWVSKPDRRKGIATGLIDAVRSSFLYGVVLDFSQCAFFQPTSDGKAFAAKYNRMCGYLIYS</sequence>
<reference evidence="13" key="1">
    <citation type="submission" date="2021-08" db="EMBL/GenBank/DDBJ databases">
        <title>WGS assembly of Ceratopteris richardii.</title>
        <authorList>
            <person name="Marchant D.B."/>
            <person name="Chen G."/>
            <person name="Jenkins J."/>
            <person name="Shu S."/>
            <person name="Leebens-Mack J."/>
            <person name="Grimwood J."/>
            <person name="Schmutz J."/>
            <person name="Soltis P."/>
            <person name="Soltis D."/>
            <person name="Chen Z.-H."/>
        </authorList>
    </citation>
    <scope>NUCLEOTIDE SEQUENCE</scope>
    <source>
        <strain evidence="13">Whitten #5841</strain>
        <tissue evidence="13">Leaf</tissue>
    </source>
</reference>
<dbReference type="GO" id="GO:0005634">
    <property type="term" value="C:nucleus"/>
    <property type="evidence" value="ECO:0007669"/>
    <property type="project" value="UniProtKB-SubCell"/>
</dbReference>
<dbReference type="PANTHER" id="PTHR45884:SF2">
    <property type="entry name" value="N-ACETYLTRANSFERASE ECO"/>
    <property type="match status" value="1"/>
</dbReference>
<dbReference type="AlphaFoldDB" id="A0A8T2T4L6"/>
<evidence type="ECO:0000256" key="5">
    <source>
        <dbReference type="ARBA" id="ARBA00022771"/>
    </source>
</evidence>
<dbReference type="PANTHER" id="PTHR45884">
    <property type="entry name" value="N-ACETYLTRANSFERASE ECO"/>
    <property type="match status" value="1"/>
</dbReference>
<feature type="domain" description="N-acetyltransferase ESCO zinc-finger" evidence="11">
    <location>
        <begin position="76"/>
        <end position="115"/>
    </location>
</feature>
<dbReference type="Pfam" id="PF13878">
    <property type="entry name" value="zf-C2H2_3"/>
    <property type="match status" value="1"/>
</dbReference>
<comment type="subcellular location">
    <subcellularLocation>
        <location evidence="1">Nucleus</location>
    </subcellularLocation>
</comment>
<evidence type="ECO:0000256" key="10">
    <source>
        <dbReference type="SAM" id="MobiDB-lite"/>
    </source>
</evidence>
<dbReference type="Pfam" id="PF13880">
    <property type="entry name" value="Acetyltransf_13"/>
    <property type="match status" value="1"/>
</dbReference>
<keyword evidence="8" id="KW-0131">Cell cycle</keyword>
<dbReference type="GO" id="GO:0061733">
    <property type="term" value="F:protein-lysine-acetyltransferase activity"/>
    <property type="evidence" value="ECO:0007669"/>
    <property type="project" value="TreeGrafter"/>
</dbReference>
<proteinExistence type="inferred from homology"/>
<organism evidence="13 14">
    <name type="scientific">Ceratopteris richardii</name>
    <name type="common">Triangle waterfern</name>
    <dbReference type="NCBI Taxonomy" id="49495"/>
    <lineage>
        <taxon>Eukaryota</taxon>
        <taxon>Viridiplantae</taxon>
        <taxon>Streptophyta</taxon>
        <taxon>Embryophyta</taxon>
        <taxon>Tracheophyta</taxon>
        <taxon>Polypodiopsida</taxon>
        <taxon>Polypodiidae</taxon>
        <taxon>Polypodiales</taxon>
        <taxon>Pteridineae</taxon>
        <taxon>Pteridaceae</taxon>
        <taxon>Parkerioideae</taxon>
        <taxon>Ceratopteris</taxon>
    </lineage>
</organism>
<keyword evidence="4" id="KW-0479">Metal-binding</keyword>
<evidence type="ECO:0000313" key="13">
    <source>
        <dbReference type="EMBL" id="KAH7388565.1"/>
    </source>
</evidence>
<accession>A0A8T2T4L6</accession>
<evidence type="ECO:0000256" key="9">
    <source>
        <dbReference type="ARBA" id="ARBA00023315"/>
    </source>
</evidence>
<evidence type="ECO:0000256" key="7">
    <source>
        <dbReference type="ARBA" id="ARBA00023242"/>
    </source>
</evidence>
<keyword evidence="7" id="KW-0539">Nucleus</keyword>
<feature type="region of interest" description="Disordered" evidence="10">
    <location>
        <begin position="1"/>
        <end position="66"/>
    </location>
</feature>
<evidence type="ECO:0000259" key="12">
    <source>
        <dbReference type="Pfam" id="PF13880"/>
    </source>
</evidence>
<dbReference type="OMA" id="FGQYFLE"/>
<comment type="caution">
    <text evidence="13">The sequence shown here is derived from an EMBL/GenBank/DDBJ whole genome shotgun (WGS) entry which is preliminary data.</text>
</comment>
<evidence type="ECO:0000313" key="14">
    <source>
        <dbReference type="Proteomes" id="UP000825935"/>
    </source>
</evidence>